<organism evidence="1 2">
    <name type="scientific">Actinoallomurus spadix</name>
    <dbReference type="NCBI Taxonomy" id="79912"/>
    <lineage>
        <taxon>Bacteria</taxon>
        <taxon>Bacillati</taxon>
        <taxon>Actinomycetota</taxon>
        <taxon>Actinomycetes</taxon>
        <taxon>Streptosporangiales</taxon>
        <taxon>Thermomonosporaceae</taxon>
        <taxon>Actinoallomurus</taxon>
    </lineage>
</organism>
<dbReference type="EMBL" id="BAAABM010000048">
    <property type="protein sequence ID" value="GAA0357426.1"/>
    <property type="molecule type" value="Genomic_DNA"/>
</dbReference>
<proteinExistence type="predicted"/>
<gene>
    <name evidence="1" type="ORF">GCM10010151_53850</name>
</gene>
<dbReference type="SUPFAM" id="SSF52540">
    <property type="entry name" value="P-loop containing nucleoside triphosphate hydrolases"/>
    <property type="match status" value="1"/>
</dbReference>
<dbReference type="Proteomes" id="UP001501822">
    <property type="component" value="Unassembled WGS sequence"/>
</dbReference>
<comment type="caution">
    <text evidence="1">The sequence shown here is derived from an EMBL/GenBank/DDBJ whole genome shotgun (WGS) entry which is preliminary data.</text>
</comment>
<reference evidence="2" key="1">
    <citation type="journal article" date="2019" name="Int. J. Syst. Evol. Microbiol.">
        <title>The Global Catalogue of Microorganisms (GCM) 10K type strain sequencing project: providing services to taxonomists for standard genome sequencing and annotation.</title>
        <authorList>
            <consortium name="The Broad Institute Genomics Platform"/>
            <consortium name="The Broad Institute Genome Sequencing Center for Infectious Disease"/>
            <person name="Wu L."/>
            <person name="Ma J."/>
        </authorList>
    </citation>
    <scope>NUCLEOTIDE SEQUENCE [LARGE SCALE GENOMIC DNA]</scope>
    <source>
        <strain evidence="2">JCM 3146</strain>
    </source>
</reference>
<accession>A0ABP3H096</accession>
<keyword evidence="2" id="KW-1185">Reference proteome</keyword>
<sequence>MDDATFRRNFFRALNDMALEPDDTRYVPIYDDTRIAADDPVAMMQTTVEWTIETSVQLFSGFRGTGKSTELRRLRKRLRDAGYIVLLFDAEDYLNLSIPVDVPDFLLAVAGAVGEKVVEEGLLPDDPAKLSYWERFEGFLKRIRVPEVSAEVNTGLVKVGAKANLRSDPEFTRMLQQRMTGHLGAFVDDVRGYMHDVSMALRSAHPDAEGVVLIVDSIEHIRGISNNAEEVQRSVESLFAVHASKLHFKGFHLIYTVPPWLKVLFPGLSSLYEPGGVQVLPTLKVCGRDGRQPFEPGLEIMERVVAHRGDWQRLLSPEQLRHVTLQSGGHLRDLLRILADLLRRTTKLPVTDELVQRTLAAARNEFLPIAEDDARWLAQIAGDNSVALPDVDRLPTLARFLDTHLVLCYRNGEEWYNVHPLIREEVLREASPSRP</sequence>
<name>A0ABP3H096_9ACTN</name>
<evidence type="ECO:0000313" key="1">
    <source>
        <dbReference type="EMBL" id="GAA0357426.1"/>
    </source>
</evidence>
<evidence type="ECO:0000313" key="2">
    <source>
        <dbReference type="Proteomes" id="UP001501822"/>
    </source>
</evidence>
<dbReference type="RefSeq" id="WP_252811386.1">
    <property type="nucleotide sequence ID" value="NZ_BAAABM010000048.1"/>
</dbReference>
<protein>
    <submittedName>
        <fullName evidence="1">Uncharacterized protein</fullName>
    </submittedName>
</protein>
<dbReference type="InterPro" id="IPR027417">
    <property type="entry name" value="P-loop_NTPase"/>
</dbReference>